<comment type="caution">
    <text evidence="7">The sequence shown here is derived from an EMBL/GenBank/DDBJ whole genome shotgun (WGS) entry which is preliminary data.</text>
</comment>
<protein>
    <submittedName>
        <fullName evidence="8">Protein SCO1/2</fullName>
    </submittedName>
    <submittedName>
        <fullName evidence="7">SCO family protein</fullName>
    </submittedName>
</protein>
<dbReference type="FunFam" id="3.40.30.10:FF:000013">
    <property type="entry name" value="Blast:Protein SCO1 homolog, mitochondrial"/>
    <property type="match status" value="1"/>
</dbReference>
<reference evidence="7 9" key="1">
    <citation type="submission" date="2018-02" db="EMBL/GenBank/DDBJ databases">
        <title>Reclassifiation of [Polyangium] brachysporum DSM 7029 as Guopingzhaonella breviflexa gen. nov., sp. nov., a member of the family Comamonadaceae.</title>
        <authorList>
            <person name="Tang B."/>
        </authorList>
    </citation>
    <scope>NUCLEOTIDE SEQUENCE [LARGE SCALE GENOMIC DNA]</scope>
    <source>
        <strain evidence="7 9">DSM 15344</strain>
    </source>
</reference>
<name>A0A2S5T3Q6_9BURK</name>
<dbReference type="Gene3D" id="3.40.30.10">
    <property type="entry name" value="Glutaredoxin"/>
    <property type="match status" value="1"/>
</dbReference>
<dbReference type="PROSITE" id="PS51257">
    <property type="entry name" value="PROKAR_LIPOPROTEIN"/>
    <property type="match status" value="1"/>
</dbReference>
<organism evidence="7 9">
    <name type="scientific">Caldimonas thermodepolymerans</name>
    <dbReference type="NCBI Taxonomy" id="215580"/>
    <lineage>
        <taxon>Bacteria</taxon>
        <taxon>Pseudomonadati</taxon>
        <taxon>Pseudomonadota</taxon>
        <taxon>Betaproteobacteria</taxon>
        <taxon>Burkholderiales</taxon>
        <taxon>Sphaerotilaceae</taxon>
        <taxon>Caldimonas</taxon>
    </lineage>
</organism>
<evidence type="ECO:0000256" key="5">
    <source>
        <dbReference type="SAM" id="SignalP"/>
    </source>
</evidence>
<keyword evidence="2 3" id="KW-0186">Copper</keyword>
<dbReference type="InterPro" id="IPR003782">
    <property type="entry name" value="SCO1/SenC"/>
</dbReference>
<feature type="signal peptide" evidence="5">
    <location>
        <begin position="1"/>
        <end position="18"/>
    </location>
</feature>
<dbReference type="EMBL" id="PSNY01000011">
    <property type="protein sequence ID" value="PPE69586.1"/>
    <property type="molecule type" value="Genomic_DNA"/>
</dbReference>
<proteinExistence type="inferred from homology"/>
<dbReference type="EMBL" id="SLXF01000002">
    <property type="protein sequence ID" value="TCP09003.1"/>
    <property type="molecule type" value="Genomic_DNA"/>
</dbReference>
<accession>A0A2S5T3Q6</accession>
<sequence>MKRRAFVVAAAGAVALLAACGKTGTDAGAFHAIDITGAQYARDFRLPDPDGRERTLSEFKGKLVAVFFGYAQCPDVCPTSLLELAQARQLLGADGEKLQGIFITVDPERDTPEVLKAYMASFDPGFIALRGTPEQTAEVAKEFKVFYAKVPGKTPDTYTIDHTAGMYVFDTQGRIRLFTRHGAGAQALAEDLRRLLQSAS</sequence>
<dbReference type="PANTHER" id="PTHR12151">
    <property type="entry name" value="ELECTRON TRANSPORT PROTIN SCO1/SENC FAMILY MEMBER"/>
    <property type="match status" value="1"/>
</dbReference>
<feature type="chain" id="PRO_5040584302" evidence="5">
    <location>
        <begin position="19"/>
        <end position="200"/>
    </location>
</feature>
<evidence type="ECO:0000313" key="9">
    <source>
        <dbReference type="Proteomes" id="UP000239406"/>
    </source>
</evidence>
<dbReference type="PROSITE" id="PS51352">
    <property type="entry name" value="THIOREDOXIN_2"/>
    <property type="match status" value="1"/>
</dbReference>
<evidence type="ECO:0000259" key="6">
    <source>
        <dbReference type="PROSITE" id="PS51352"/>
    </source>
</evidence>
<comment type="similarity">
    <text evidence="1">Belongs to the SCO1/2 family.</text>
</comment>
<dbReference type="RefSeq" id="WP_104357880.1">
    <property type="nucleotide sequence ID" value="NZ_CALFFA010000017.1"/>
</dbReference>
<dbReference type="AlphaFoldDB" id="A0A2S5T3Q6"/>
<gene>
    <name evidence="7" type="ORF">C1702_11670</name>
    <name evidence="8" type="ORF">EV676_102516</name>
</gene>
<dbReference type="InterPro" id="IPR036249">
    <property type="entry name" value="Thioredoxin-like_sf"/>
</dbReference>
<evidence type="ECO:0000313" key="7">
    <source>
        <dbReference type="EMBL" id="PPE69586.1"/>
    </source>
</evidence>
<evidence type="ECO:0000256" key="3">
    <source>
        <dbReference type="PIRSR" id="PIRSR603782-1"/>
    </source>
</evidence>
<feature type="disulfide bond" description="Redox-active" evidence="4">
    <location>
        <begin position="73"/>
        <end position="77"/>
    </location>
</feature>
<evidence type="ECO:0000256" key="4">
    <source>
        <dbReference type="PIRSR" id="PIRSR603782-2"/>
    </source>
</evidence>
<feature type="binding site" evidence="3">
    <location>
        <position position="77"/>
    </location>
    <ligand>
        <name>Cu cation</name>
        <dbReference type="ChEBI" id="CHEBI:23378"/>
    </ligand>
</feature>
<dbReference type="InterPro" id="IPR013766">
    <property type="entry name" value="Thioredoxin_domain"/>
</dbReference>
<dbReference type="OrthoDB" id="9790194at2"/>
<dbReference type="SUPFAM" id="SSF52833">
    <property type="entry name" value="Thioredoxin-like"/>
    <property type="match status" value="1"/>
</dbReference>
<keyword evidence="9" id="KW-1185">Reference proteome</keyword>
<keyword evidence="4" id="KW-1015">Disulfide bond</keyword>
<evidence type="ECO:0000256" key="1">
    <source>
        <dbReference type="ARBA" id="ARBA00010996"/>
    </source>
</evidence>
<feature type="binding site" evidence="3">
    <location>
        <position position="73"/>
    </location>
    <ligand>
        <name>Cu cation</name>
        <dbReference type="ChEBI" id="CHEBI:23378"/>
    </ligand>
</feature>
<dbReference type="Pfam" id="PF02630">
    <property type="entry name" value="SCO1-SenC"/>
    <property type="match status" value="1"/>
</dbReference>
<keyword evidence="5" id="KW-0732">Signal</keyword>
<feature type="binding site" evidence="3">
    <location>
        <position position="162"/>
    </location>
    <ligand>
        <name>Cu cation</name>
        <dbReference type="ChEBI" id="CHEBI:23378"/>
    </ligand>
</feature>
<evidence type="ECO:0000313" key="8">
    <source>
        <dbReference type="EMBL" id="TCP09003.1"/>
    </source>
</evidence>
<evidence type="ECO:0000256" key="2">
    <source>
        <dbReference type="ARBA" id="ARBA00023008"/>
    </source>
</evidence>
<dbReference type="Proteomes" id="UP000239406">
    <property type="component" value="Unassembled WGS sequence"/>
</dbReference>
<reference evidence="8 10" key="2">
    <citation type="submission" date="2019-03" db="EMBL/GenBank/DDBJ databases">
        <title>Genomic Encyclopedia of Type Strains, Phase IV (KMG-IV): sequencing the most valuable type-strain genomes for metagenomic binning, comparative biology and taxonomic classification.</title>
        <authorList>
            <person name="Goeker M."/>
        </authorList>
    </citation>
    <scope>NUCLEOTIDE SEQUENCE [LARGE SCALE GENOMIC DNA]</scope>
    <source>
        <strain evidence="8 10">DSM 15264</strain>
    </source>
</reference>
<evidence type="ECO:0000313" key="10">
    <source>
        <dbReference type="Proteomes" id="UP000294772"/>
    </source>
</evidence>
<dbReference type="CDD" id="cd02968">
    <property type="entry name" value="SCO"/>
    <property type="match status" value="1"/>
</dbReference>
<feature type="domain" description="Thioredoxin" evidence="6">
    <location>
        <begin position="35"/>
        <end position="200"/>
    </location>
</feature>
<dbReference type="Proteomes" id="UP000294772">
    <property type="component" value="Unassembled WGS sequence"/>
</dbReference>
<keyword evidence="3" id="KW-0479">Metal-binding</keyword>
<dbReference type="PANTHER" id="PTHR12151:SF25">
    <property type="entry name" value="LINALOOL DEHYDRATASE_ISOMERASE DOMAIN-CONTAINING PROTEIN"/>
    <property type="match status" value="1"/>
</dbReference>
<dbReference type="GO" id="GO:0046872">
    <property type="term" value="F:metal ion binding"/>
    <property type="evidence" value="ECO:0007669"/>
    <property type="project" value="UniProtKB-KW"/>
</dbReference>